<dbReference type="PROSITE" id="PS00018">
    <property type="entry name" value="EF_HAND_1"/>
    <property type="match status" value="1"/>
</dbReference>
<accession>A0A679HGY2</accession>
<protein>
    <submittedName>
        <fullName evidence="10">SusC/RagA family TonB-linked outer membrane protein</fullName>
    </submittedName>
</protein>
<dbReference type="SUPFAM" id="SSF49464">
    <property type="entry name" value="Carboxypeptidase regulatory domain-like"/>
    <property type="match status" value="1"/>
</dbReference>
<dbReference type="Gene3D" id="2.60.40.1120">
    <property type="entry name" value="Carboxypeptidase-like, regulatory domain"/>
    <property type="match status" value="1"/>
</dbReference>
<dbReference type="Gene3D" id="2.170.130.10">
    <property type="entry name" value="TonB-dependent receptor, plug domain"/>
    <property type="match status" value="1"/>
</dbReference>
<dbReference type="PROSITE" id="PS52016">
    <property type="entry name" value="TONB_DEPENDENT_REC_3"/>
    <property type="match status" value="1"/>
</dbReference>
<keyword evidence="5 7" id="KW-0472">Membrane</keyword>
<evidence type="ECO:0000256" key="2">
    <source>
        <dbReference type="ARBA" id="ARBA00022448"/>
    </source>
</evidence>
<evidence type="ECO:0000256" key="3">
    <source>
        <dbReference type="ARBA" id="ARBA00022452"/>
    </source>
</evidence>
<evidence type="ECO:0000256" key="5">
    <source>
        <dbReference type="ARBA" id="ARBA00023136"/>
    </source>
</evidence>
<comment type="subcellular location">
    <subcellularLocation>
        <location evidence="1 7">Cell outer membrane</location>
        <topology evidence="1 7">Multi-pass membrane protein</topology>
    </subcellularLocation>
</comment>
<keyword evidence="3 7" id="KW-1134">Transmembrane beta strand</keyword>
<dbReference type="InterPro" id="IPR039426">
    <property type="entry name" value="TonB-dep_rcpt-like"/>
</dbReference>
<feature type="domain" description="TonB-dependent receptor plug" evidence="9">
    <location>
        <begin position="116"/>
        <end position="221"/>
    </location>
</feature>
<sequence>MSFMGKKKNLLTLLFILLAMPLIAQEMIVKGNVMSTDNETLVGATILVKSKKTGATTDFDGNYSISAKKGDILVFSYIGFKTVEKKVTSNVLSVIMEPVTEMLNEVVAVGYGVQKKVDLTGSVSTVKGEALIKAATPNLTNALTGKMTGVISTQQSGEAGFDDPTFYIRGKSTFGDNSALLLVDGVERSISKLDPNEIESITILKDAASAAVYGARAANGVIIVTTKRGTQGKPKITYSGTFGFQKPTIVPEMMNAYEYAKYLNLALVNIGNVPRFTESEIQDYKSGKKPSTDWWKETLKERAGIQQHSLNVNGGSESTKFFVSFGYLDQDGLYDLSYFKRYNVRSNIDTQITKDFSVSVDLAGRYEKLGKSAVGNGLFSTIINSKPTERAYAPDDVEKGALVSNGQNVSPIGQAAHSGYSKTENSVFQGTLQGVYDVPFLKGLKARASFSYDRWFSKAKTFTTPYEFYRYDKEIDLYTKQKSGGGISLYEGTAEDERITIQAALSYDATFNKLHNISALLLFEESSYKYSNLQASRVNYISSAIDQLFAGPDKDQTNGGSANETVRKGYVGRVNYNYSGKYLFQFNFRYDGSFNFPQGKRWGFFPAVSGGWRVSEEPFLKKTGIFHNLKLRASYGQFGNDRVAAFQYLSGYKYNSGSVIGGNYQSGITDTGMANPNITWETATNMDFGLDFGILGGKLSGELTYFYKKTRDILLPRSASVPQTFGATLPDENIGKVDNKGLEAILRYNDKIGNFRFMVEGNMTFAKSKVVYMDEALNVAEQKKRTGHPFDQTYGLKALGLFRSQEEIDGWAIQDGRGNTSLKVGDIKYQDYDKSGVIDGEDIQRIGKSTVPEIVFGLNIGMSYKQFELTMNFQGATGFDQYLRWDPFNLESNALAIFKNSWSEDNPNAKYPRLYAGTVQNNREKSSFWLYDGTYIRLRNFELAYTFDKYPFFKKIGVQNLRVFVSGNNLLTFSKMKDFDPEAPNIDPDNNAYYYPQMKSYNVGLSIEF</sequence>
<name>A0A679HGY2_BACT4</name>
<dbReference type="FunFam" id="2.170.130.10:FF:000003">
    <property type="entry name" value="SusC/RagA family TonB-linked outer membrane protein"/>
    <property type="match status" value="1"/>
</dbReference>
<dbReference type="EMBL" id="AP022660">
    <property type="protein sequence ID" value="BCA49025.1"/>
    <property type="molecule type" value="Genomic_DNA"/>
</dbReference>
<evidence type="ECO:0000259" key="9">
    <source>
        <dbReference type="Pfam" id="PF07715"/>
    </source>
</evidence>
<dbReference type="InterPro" id="IPR036942">
    <property type="entry name" value="Beta-barrel_TonB_sf"/>
</dbReference>
<feature type="chain" id="PRO_5025681134" evidence="8">
    <location>
        <begin position="25"/>
        <end position="1009"/>
    </location>
</feature>
<keyword evidence="4 7" id="KW-0812">Transmembrane</keyword>
<dbReference type="InterPro" id="IPR008969">
    <property type="entry name" value="CarboxyPept-like_regulatory"/>
</dbReference>
<dbReference type="InterPro" id="IPR037066">
    <property type="entry name" value="Plug_dom_sf"/>
</dbReference>
<dbReference type="Gene3D" id="2.40.170.20">
    <property type="entry name" value="TonB-dependent receptor, beta-barrel domain"/>
    <property type="match status" value="1"/>
</dbReference>
<dbReference type="Pfam" id="PF13715">
    <property type="entry name" value="CarbopepD_reg_2"/>
    <property type="match status" value="1"/>
</dbReference>
<proteinExistence type="inferred from homology"/>
<evidence type="ECO:0000313" key="10">
    <source>
        <dbReference type="EMBL" id="BCA49025.1"/>
    </source>
</evidence>
<dbReference type="InterPro" id="IPR023996">
    <property type="entry name" value="TonB-dep_OMP_SusC/RagA"/>
</dbReference>
<dbReference type="NCBIfam" id="TIGR04056">
    <property type="entry name" value="OMP_RagA_SusC"/>
    <property type="match status" value="1"/>
</dbReference>
<dbReference type="InterPro" id="IPR023997">
    <property type="entry name" value="TonB-dep_OMP_SusC/RagA_CS"/>
</dbReference>
<gene>
    <name evidence="10" type="ORF">BatF92_09670</name>
</gene>
<reference evidence="10 11" key="1">
    <citation type="submission" date="2020-02" db="EMBL/GenBank/DDBJ databases">
        <title>Whole-genome sequencing and comparative analysis of the genomes of Bacteroides thetaiotaomicron and Escherichia coli isolated from a healthy resident in Vietnam.</title>
        <authorList>
            <person name="Mohsin M."/>
            <person name="Tanaka K."/>
            <person name="Kawahara R."/>
            <person name="Kondo S."/>
            <person name="Noguchi H."/>
            <person name="Motooka D."/>
            <person name="Nakamura S."/>
            <person name="Khong D.T."/>
            <person name="Nguyen T.N."/>
            <person name="Tran H.T."/>
            <person name="Yamamoto Y."/>
        </authorList>
    </citation>
    <scope>NUCLEOTIDE SEQUENCE [LARGE SCALE GENOMIC DNA]</scope>
    <source>
        <strain evidence="10 11">F9-2</strain>
    </source>
</reference>
<comment type="similarity">
    <text evidence="7">Belongs to the TonB-dependent receptor family.</text>
</comment>
<dbReference type="NCBIfam" id="TIGR04057">
    <property type="entry name" value="SusC_RagA_signa"/>
    <property type="match status" value="1"/>
</dbReference>
<dbReference type="InterPro" id="IPR012910">
    <property type="entry name" value="Plug_dom"/>
</dbReference>
<keyword evidence="6 7" id="KW-0998">Cell outer membrane</keyword>
<dbReference type="AlphaFoldDB" id="A0A679HGY2"/>
<dbReference type="GO" id="GO:0009279">
    <property type="term" value="C:cell outer membrane"/>
    <property type="evidence" value="ECO:0007669"/>
    <property type="project" value="UniProtKB-SubCell"/>
</dbReference>
<dbReference type="SUPFAM" id="SSF56935">
    <property type="entry name" value="Porins"/>
    <property type="match status" value="1"/>
</dbReference>
<evidence type="ECO:0000256" key="7">
    <source>
        <dbReference type="PROSITE-ProRule" id="PRU01360"/>
    </source>
</evidence>
<dbReference type="Pfam" id="PF07715">
    <property type="entry name" value="Plug"/>
    <property type="match status" value="1"/>
</dbReference>
<feature type="signal peptide" evidence="8">
    <location>
        <begin position="1"/>
        <end position="24"/>
    </location>
</feature>
<organism evidence="10 11">
    <name type="scientific">Bacteroides thetaiotaomicron</name>
    <dbReference type="NCBI Taxonomy" id="818"/>
    <lineage>
        <taxon>Bacteria</taxon>
        <taxon>Pseudomonadati</taxon>
        <taxon>Bacteroidota</taxon>
        <taxon>Bacteroidia</taxon>
        <taxon>Bacteroidales</taxon>
        <taxon>Bacteroidaceae</taxon>
        <taxon>Bacteroides</taxon>
    </lineage>
</organism>
<evidence type="ECO:0000256" key="1">
    <source>
        <dbReference type="ARBA" id="ARBA00004571"/>
    </source>
</evidence>
<evidence type="ECO:0000256" key="6">
    <source>
        <dbReference type="ARBA" id="ARBA00023237"/>
    </source>
</evidence>
<evidence type="ECO:0000256" key="8">
    <source>
        <dbReference type="SAM" id="SignalP"/>
    </source>
</evidence>
<evidence type="ECO:0000256" key="4">
    <source>
        <dbReference type="ARBA" id="ARBA00022692"/>
    </source>
</evidence>
<keyword evidence="8" id="KW-0732">Signal</keyword>
<dbReference type="Proteomes" id="UP000500882">
    <property type="component" value="Chromosome"/>
</dbReference>
<evidence type="ECO:0000313" key="11">
    <source>
        <dbReference type="Proteomes" id="UP000500882"/>
    </source>
</evidence>
<dbReference type="InterPro" id="IPR018247">
    <property type="entry name" value="EF_Hand_1_Ca_BS"/>
</dbReference>
<keyword evidence="2 7" id="KW-0813">Transport</keyword>